<dbReference type="EMBL" id="CAJVPT010042213">
    <property type="protein sequence ID" value="CAG8729572.1"/>
    <property type="molecule type" value="Genomic_DNA"/>
</dbReference>
<evidence type="ECO:0000313" key="2">
    <source>
        <dbReference type="Proteomes" id="UP000789525"/>
    </source>
</evidence>
<feature type="non-terminal residue" evidence="1">
    <location>
        <position position="197"/>
    </location>
</feature>
<proteinExistence type="predicted"/>
<name>A0ACA9PXR2_9GLOM</name>
<protein>
    <submittedName>
        <fullName evidence="1">4759_t:CDS:1</fullName>
    </submittedName>
</protein>
<comment type="caution">
    <text evidence="1">The sequence shown here is derived from an EMBL/GenBank/DDBJ whole genome shotgun (WGS) entry which is preliminary data.</text>
</comment>
<accession>A0ACA9PXR2</accession>
<sequence length="197" mass="22663">MNGFTEQLVVKNQTQSSALDMLGVATSNQTNQVIKLLEEESDEKYPSIERREELAQSFKINQKTFNDEEDQEEKGSTDKIDEFTMNKGNNDKISNGVTSNDDGYINFVERIEEFKPISSTYQRPWVLRSGTNVGDKLTSYIKTILEAQKCLNLAYWNILDLTENTQMKSLFSTNDWEEMVESFNNEVKLIESDLLDV</sequence>
<keyword evidence="2" id="KW-1185">Reference proteome</keyword>
<gene>
    <name evidence="1" type="ORF">ACOLOM_LOCUS11554</name>
</gene>
<organism evidence="1 2">
    <name type="scientific">Acaulospora colombiana</name>
    <dbReference type="NCBI Taxonomy" id="27376"/>
    <lineage>
        <taxon>Eukaryota</taxon>
        <taxon>Fungi</taxon>
        <taxon>Fungi incertae sedis</taxon>
        <taxon>Mucoromycota</taxon>
        <taxon>Glomeromycotina</taxon>
        <taxon>Glomeromycetes</taxon>
        <taxon>Diversisporales</taxon>
        <taxon>Acaulosporaceae</taxon>
        <taxon>Acaulospora</taxon>
    </lineage>
</organism>
<dbReference type="Proteomes" id="UP000789525">
    <property type="component" value="Unassembled WGS sequence"/>
</dbReference>
<reference evidence="1" key="1">
    <citation type="submission" date="2021-06" db="EMBL/GenBank/DDBJ databases">
        <authorList>
            <person name="Kallberg Y."/>
            <person name="Tangrot J."/>
            <person name="Rosling A."/>
        </authorList>
    </citation>
    <scope>NUCLEOTIDE SEQUENCE</scope>
    <source>
        <strain evidence="1">CL356</strain>
    </source>
</reference>
<evidence type="ECO:0000313" key="1">
    <source>
        <dbReference type="EMBL" id="CAG8729572.1"/>
    </source>
</evidence>